<evidence type="ECO:0000313" key="2">
    <source>
        <dbReference type="EMBL" id="UOD32145.1"/>
    </source>
</evidence>
<reference evidence="2 3" key="1">
    <citation type="submission" date="2020-10" db="EMBL/GenBank/DDBJ databases">
        <title>Genome analysis of Massilia species.</title>
        <authorList>
            <person name="Jung D.-H."/>
        </authorList>
    </citation>
    <scope>NUCLEOTIDE SEQUENCE [LARGE SCALE GENOMIC DNA]</scope>
    <source>
        <strain evidence="3">sipir</strain>
    </source>
</reference>
<keyword evidence="3" id="KW-1185">Reference proteome</keyword>
<sequence length="54" mass="5737">MAGTGFFDNAAQFQDVALLDIDADQSAAQAADREVRNARGEHPDKQGDDDGADE</sequence>
<evidence type="ECO:0000313" key="3">
    <source>
        <dbReference type="Proteomes" id="UP000831532"/>
    </source>
</evidence>
<feature type="region of interest" description="Disordered" evidence="1">
    <location>
        <begin position="25"/>
        <end position="54"/>
    </location>
</feature>
<name>A0ABY4AD94_9BURK</name>
<accession>A0ABY4AD94</accession>
<dbReference type="RefSeq" id="WP_243493213.1">
    <property type="nucleotide sequence ID" value="NZ_CP063361.1"/>
</dbReference>
<proteinExistence type="predicted"/>
<feature type="compositionally biased region" description="Basic and acidic residues" evidence="1">
    <location>
        <begin position="31"/>
        <end position="48"/>
    </location>
</feature>
<evidence type="ECO:0000256" key="1">
    <source>
        <dbReference type="SAM" id="MobiDB-lite"/>
    </source>
</evidence>
<dbReference type="Proteomes" id="UP000831532">
    <property type="component" value="Chromosome"/>
</dbReference>
<organism evidence="2 3">
    <name type="scientific">Massilia violaceinigra</name>
    <dbReference type="NCBI Taxonomy" id="2045208"/>
    <lineage>
        <taxon>Bacteria</taxon>
        <taxon>Pseudomonadati</taxon>
        <taxon>Pseudomonadota</taxon>
        <taxon>Betaproteobacteria</taxon>
        <taxon>Burkholderiales</taxon>
        <taxon>Oxalobacteraceae</taxon>
        <taxon>Telluria group</taxon>
        <taxon>Massilia</taxon>
    </lineage>
</organism>
<protein>
    <submittedName>
        <fullName evidence="2">Uncharacterized protein</fullName>
    </submittedName>
</protein>
<dbReference type="EMBL" id="CP063361">
    <property type="protein sequence ID" value="UOD32145.1"/>
    <property type="molecule type" value="Genomic_DNA"/>
</dbReference>
<gene>
    <name evidence="2" type="ORF">INH39_11010</name>
</gene>